<sequence length="169" mass="19659">SIDYGAELLFQYIGEPHSVIQRATRSKAATKTYELFLESLSEEDNFKKNSDICSHIQFSRFRQNLSENERLKDTSEKLHHTEFALTSYLARDLEGVLGAEHETHRLQISKSTRLATEHWHLKGNEKKGYFHPVESRSMTCLQCQRRAPHERKSDQRSNPDSCCYAVLTR</sequence>
<feature type="non-terminal residue" evidence="1">
    <location>
        <position position="169"/>
    </location>
</feature>
<dbReference type="Proteomes" id="UP000789572">
    <property type="component" value="Unassembled WGS sequence"/>
</dbReference>
<evidence type="ECO:0000313" key="1">
    <source>
        <dbReference type="EMBL" id="CAG8630357.1"/>
    </source>
</evidence>
<name>A0A9N9D740_9GLOM</name>
<dbReference type="EMBL" id="CAJVPJ010002840">
    <property type="protein sequence ID" value="CAG8630357.1"/>
    <property type="molecule type" value="Genomic_DNA"/>
</dbReference>
<keyword evidence="2" id="KW-1185">Reference proteome</keyword>
<comment type="caution">
    <text evidence="1">The sequence shown here is derived from an EMBL/GenBank/DDBJ whole genome shotgun (WGS) entry which is preliminary data.</text>
</comment>
<accession>A0A9N9D740</accession>
<protein>
    <submittedName>
        <fullName evidence="1">10614_t:CDS:1</fullName>
    </submittedName>
</protein>
<evidence type="ECO:0000313" key="2">
    <source>
        <dbReference type="Proteomes" id="UP000789572"/>
    </source>
</evidence>
<dbReference type="AlphaFoldDB" id="A0A9N9D740"/>
<gene>
    <name evidence="1" type="ORF">POCULU_LOCUS8860</name>
</gene>
<reference evidence="1" key="1">
    <citation type="submission" date="2021-06" db="EMBL/GenBank/DDBJ databases">
        <authorList>
            <person name="Kallberg Y."/>
            <person name="Tangrot J."/>
            <person name="Rosling A."/>
        </authorList>
    </citation>
    <scope>NUCLEOTIDE SEQUENCE</scope>
    <source>
        <strain evidence="1">IA702</strain>
    </source>
</reference>
<organism evidence="1 2">
    <name type="scientific">Paraglomus occultum</name>
    <dbReference type="NCBI Taxonomy" id="144539"/>
    <lineage>
        <taxon>Eukaryota</taxon>
        <taxon>Fungi</taxon>
        <taxon>Fungi incertae sedis</taxon>
        <taxon>Mucoromycota</taxon>
        <taxon>Glomeromycotina</taxon>
        <taxon>Glomeromycetes</taxon>
        <taxon>Paraglomerales</taxon>
        <taxon>Paraglomeraceae</taxon>
        <taxon>Paraglomus</taxon>
    </lineage>
</organism>
<proteinExistence type="predicted"/>